<evidence type="ECO:0000256" key="15">
    <source>
        <dbReference type="ARBA" id="ARBA00023306"/>
    </source>
</evidence>
<dbReference type="SUPFAM" id="SSF48371">
    <property type="entry name" value="ARM repeat"/>
    <property type="match status" value="2"/>
</dbReference>
<dbReference type="PROSITE" id="PS50077">
    <property type="entry name" value="HEAT_REPEAT"/>
    <property type="match status" value="1"/>
</dbReference>
<keyword evidence="14" id="KW-0206">Cytoskeleton</keyword>
<keyword evidence="9" id="KW-0493">Microtubule</keyword>
<dbReference type="GO" id="GO:0005813">
    <property type="term" value="C:centrosome"/>
    <property type="evidence" value="ECO:0007669"/>
    <property type="project" value="UniProtKB-SubCell"/>
</dbReference>
<name>A0A8B9J2H8_9PSIT</name>
<feature type="compositionally biased region" description="Polar residues" evidence="18">
    <location>
        <begin position="1067"/>
        <end position="1082"/>
    </location>
</feature>
<reference evidence="20" key="2">
    <citation type="submission" date="2025-09" db="UniProtKB">
        <authorList>
            <consortium name="Ensembl"/>
        </authorList>
    </citation>
    <scope>IDENTIFICATION</scope>
</reference>
<comment type="subcellular location">
    <subcellularLocation>
        <location evidence="4">Chromosome</location>
        <location evidence="4">Centromere</location>
        <location evidence="4">Kinetochore</location>
    </subcellularLocation>
    <subcellularLocation>
        <location evidence="2">Cytoplasm</location>
        <location evidence="2">Cytoskeleton</location>
        <location evidence="2">Microtubule organizing center</location>
        <location evidence="2">Centrosome</location>
    </subcellularLocation>
    <subcellularLocation>
        <location evidence="1">Cytoplasm</location>
        <location evidence="1">Cytoskeleton</location>
        <location evidence="1">Spindle</location>
    </subcellularLocation>
    <subcellularLocation>
        <location evidence="3">Golgi apparatus</location>
        <location evidence="3">trans-Golgi network</location>
    </subcellularLocation>
</comment>
<dbReference type="GO" id="GO:0043515">
    <property type="term" value="F:kinetochore binding"/>
    <property type="evidence" value="ECO:0007669"/>
    <property type="project" value="TreeGrafter"/>
</dbReference>
<feature type="domain" description="TOG" evidence="19">
    <location>
        <begin position="319"/>
        <end position="551"/>
    </location>
</feature>
<keyword evidence="10" id="KW-0677">Repeat</keyword>
<dbReference type="GO" id="GO:0007026">
    <property type="term" value="P:negative regulation of microtubule depolymerization"/>
    <property type="evidence" value="ECO:0007669"/>
    <property type="project" value="UniProtKB-ARBA"/>
</dbReference>
<keyword evidence="7" id="KW-0963">Cytoplasm</keyword>
<keyword evidence="6" id="KW-0158">Chromosome</keyword>
<feature type="region of interest" description="Disordered" evidence="18">
    <location>
        <begin position="991"/>
        <end position="1020"/>
    </location>
</feature>
<dbReference type="FunFam" id="1.25.10.10:FF:000005">
    <property type="entry name" value="CLIP-associating protein 1 isoform 2"/>
    <property type="match status" value="1"/>
</dbReference>
<dbReference type="GO" id="GO:0005794">
    <property type="term" value="C:Golgi apparatus"/>
    <property type="evidence" value="ECO:0007669"/>
    <property type="project" value="UniProtKB-SubCell"/>
</dbReference>
<dbReference type="GO" id="GO:0090307">
    <property type="term" value="P:mitotic spindle assembly"/>
    <property type="evidence" value="ECO:0007669"/>
    <property type="project" value="TreeGrafter"/>
</dbReference>
<dbReference type="Pfam" id="PF12348">
    <property type="entry name" value="CLASP_N"/>
    <property type="match status" value="1"/>
</dbReference>
<feature type="compositionally biased region" description="Low complexity" evidence="18">
    <location>
        <begin position="253"/>
        <end position="267"/>
    </location>
</feature>
<dbReference type="InterPro" id="IPR057546">
    <property type="entry name" value="HEAT_GCN1"/>
</dbReference>
<dbReference type="Pfam" id="PF23271">
    <property type="entry name" value="HEAT_GCN1"/>
    <property type="match status" value="1"/>
</dbReference>
<evidence type="ECO:0000256" key="5">
    <source>
        <dbReference type="ARBA" id="ARBA00009549"/>
    </source>
</evidence>
<sequence>MEPTMEYCLAQVLQKDVGKRLQVGQELIDYFSDKQKSADLEHDQTMLDKMVDGLATSWVNSSNYKVVLLGIDIISALVSRLQDRFKAQIGTVLPSLLDRLGDSKDSVREQDQTLLLKIMEQAANPQYVWDRMLGGFKHKNFRTREGICLCLIATLNASGAQSLTLSKIVPHICNLLGDPNSQVRDAAINSLVEIYRHVGERVRADLSKKGLPQSRLNVIFTKFDEVQKSGNMIQSSSDKIFDDEDSVDGNRPSSASSSTSSKAPANSRRVGMGTTRRLGPAALGSKSSTAKEGAGAVDEEDFIKAFEDVPTVQIYSSRDLEESINKIREILSDDKHDWEQRVSALKKIRSLLLAGAAEYDNFFQHLRLLDGAFKLSAKDLRSQVVREACITLGHLSSVLGNKFDHGAEAIMPTIFNLIPNSAKVMATSGVVAVRLIIRHTHIPRLIPIITSNCTSKSVAVRRRCFEFLDLLLQEWQTHSLERHISVLAETIKKGIHDADSEARIEARKCYWGFHSHFSREAEHLYHTLESSYQKALQSHLKNSDSIVSLPQSDRSSSSSQESLNRPLSAKRSPTGSTTSRASTVSTKSVSTPGSLQRSRSDVDVNAAASAKSKVTSSGSSTPFSSAAALPPGSYASLGRIRTRRQSSGSATSVTSMPADTRGRSRAKVVSQSQPGSRSSSPGKLLGSAYGGLSGGTSRVQPVPSSSEKRSKIPRSQGCSRETSPSRIGLDRFGLGQPGRMPASVNAMRVLSTSTDLEAAVADALKKPVRRRYEPYGMYSDDDANSDASSACSERSYGSRNGGVPHYLRQTEDVAEVLNHCASSNWSERKEGLIGLQNLLKSQRTLSRVELKRLCEIFTRMFADPHSKVFSMFLETLVDFIIIHKDDLQDWLFVLLTQLLKKMGADLLGSVQAKVQKALDVTRDSFPFDQQFNILMRFIVDQTQTPNLKVKVAILKYIESLARQMDPTDFVNSSETRLAVSRIITWTTEPKSSDVRKVSQGDEDLPARTTTASSGPGEGNLEEKCKQAAQIVLISLFELNTPEFTMLLGALPKTFQDGATKLLHNHLKNSSNTSVGSPSNTLGRTPSRHSSSRTSPLTSPTNCSHGGLSPSMLDYDTENLNSDEIYSSLRGVTEAIEKFSFRSQEDLNEPIKRDGKKDCDIVSRDGGLAVPTSDVRGSSDIVEGGRMALDNKTSLLNTQPPRAFSGPRAREYNPYPYADTINTYDKTALKEAVFDDDMDQLRDVPIDHSDLVADLLKELSNHNERVEERKGALLELLKITREDNLGVWEEHFKTILLLLLETLGDKDHSIRALALRVLREILRNQPARFKNYAELTIMKTLEAHKDSHKEVVRAAEEAASTLASSIHPEQCIKVLCPIIQTADYPINLAAIKMQTKVIERISKESLHQLLPDIIPGLLQGYDNTESSVRKASVFCLVAIYSVIGEELKPHLAQLTGSKV</sequence>
<keyword evidence="11" id="KW-0498">Mitosis</keyword>
<dbReference type="Pfam" id="PF21040">
    <property type="entry name" value="CEP104-like_TOG"/>
    <property type="match status" value="1"/>
</dbReference>
<dbReference type="FunFam" id="1.25.10.10:FF:000031">
    <property type="entry name" value="CLIP-associating protein 1 isoform 2"/>
    <property type="match status" value="1"/>
</dbReference>
<evidence type="ECO:0000256" key="12">
    <source>
        <dbReference type="ARBA" id="ARBA00022838"/>
    </source>
</evidence>
<keyword evidence="16" id="KW-0137">Centromere</keyword>
<evidence type="ECO:0000313" key="20">
    <source>
        <dbReference type="Ensembl" id="ENSACOP00000023120.1"/>
    </source>
</evidence>
<dbReference type="InterPro" id="IPR048491">
    <property type="entry name" value="XMAP215_CLASP_TOG"/>
</dbReference>
<evidence type="ECO:0000256" key="13">
    <source>
        <dbReference type="ARBA" id="ARBA00023034"/>
    </source>
</evidence>
<dbReference type="GO" id="GO:0005881">
    <property type="term" value="C:cytoplasmic microtubule"/>
    <property type="evidence" value="ECO:0007669"/>
    <property type="project" value="TreeGrafter"/>
</dbReference>
<accession>A0A8B9J2H8</accession>
<feature type="repeat" description="HEAT" evidence="17">
    <location>
        <begin position="168"/>
        <end position="206"/>
    </location>
</feature>
<evidence type="ECO:0000256" key="2">
    <source>
        <dbReference type="ARBA" id="ARBA00004300"/>
    </source>
</evidence>
<dbReference type="GO" id="GO:0045180">
    <property type="term" value="C:basal cortex"/>
    <property type="evidence" value="ECO:0007669"/>
    <property type="project" value="TreeGrafter"/>
</dbReference>
<evidence type="ECO:0000256" key="1">
    <source>
        <dbReference type="ARBA" id="ARBA00004186"/>
    </source>
</evidence>
<proteinExistence type="inferred from homology"/>
<dbReference type="PANTHER" id="PTHR21567">
    <property type="entry name" value="CLASP"/>
    <property type="match status" value="1"/>
</dbReference>
<evidence type="ECO:0000256" key="11">
    <source>
        <dbReference type="ARBA" id="ARBA00022776"/>
    </source>
</evidence>
<feature type="compositionally biased region" description="Polar residues" evidence="18">
    <location>
        <begin position="716"/>
        <end position="725"/>
    </location>
</feature>
<protein>
    <recommendedName>
        <fullName evidence="19">TOG domain-containing protein</fullName>
    </recommendedName>
</protein>
<evidence type="ECO:0000256" key="18">
    <source>
        <dbReference type="SAM" id="MobiDB-lite"/>
    </source>
</evidence>
<dbReference type="FunFam" id="1.25.10.10:FF:000006">
    <property type="entry name" value="CLIP-associating protein 1 isoform 2"/>
    <property type="match status" value="1"/>
</dbReference>
<dbReference type="InterPro" id="IPR011989">
    <property type="entry name" value="ARM-like"/>
</dbReference>
<evidence type="ECO:0000256" key="14">
    <source>
        <dbReference type="ARBA" id="ARBA00023212"/>
    </source>
</evidence>
<dbReference type="Pfam" id="PF21041">
    <property type="entry name" value="XMAP215_CLASP_TOG"/>
    <property type="match status" value="1"/>
</dbReference>
<evidence type="ECO:0000256" key="9">
    <source>
        <dbReference type="ARBA" id="ARBA00022701"/>
    </source>
</evidence>
<feature type="compositionally biased region" description="Low complexity" evidence="18">
    <location>
        <begin position="548"/>
        <end position="567"/>
    </location>
</feature>
<feature type="domain" description="TOG" evidence="19">
    <location>
        <begin position="805"/>
        <end position="1072"/>
    </location>
</feature>
<dbReference type="Proteomes" id="UP000694522">
    <property type="component" value="Unplaced"/>
</dbReference>
<comment type="similarity">
    <text evidence="5">Belongs to the CLASP family.</text>
</comment>
<evidence type="ECO:0000256" key="10">
    <source>
        <dbReference type="ARBA" id="ARBA00022737"/>
    </source>
</evidence>
<evidence type="ECO:0000256" key="4">
    <source>
        <dbReference type="ARBA" id="ARBA00004629"/>
    </source>
</evidence>
<feature type="compositionally biased region" description="Low complexity" evidence="18">
    <location>
        <begin position="606"/>
        <end position="628"/>
    </location>
</feature>
<evidence type="ECO:0000259" key="19">
    <source>
        <dbReference type="SMART" id="SM01349"/>
    </source>
</evidence>
<keyword evidence="12" id="KW-0995">Kinetochore</keyword>
<reference evidence="20" key="1">
    <citation type="submission" date="2025-08" db="UniProtKB">
        <authorList>
            <consortium name="Ensembl"/>
        </authorList>
    </citation>
    <scope>IDENTIFICATION</scope>
</reference>
<evidence type="ECO:0000256" key="17">
    <source>
        <dbReference type="PROSITE-ProRule" id="PRU00103"/>
    </source>
</evidence>
<dbReference type="Ensembl" id="ENSACOT00000023922.1">
    <property type="protein sequence ID" value="ENSACOP00000023120.1"/>
    <property type="gene ID" value="ENSACOG00000007126.1"/>
</dbReference>
<feature type="domain" description="TOG" evidence="19">
    <location>
        <begin position="1236"/>
        <end position="1458"/>
    </location>
</feature>
<feature type="region of interest" description="Disordered" evidence="18">
    <location>
        <begin position="776"/>
        <end position="796"/>
    </location>
</feature>
<dbReference type="GO" id="GO:0072686">
    <property type="term" value="C:mitotic spindle"/>
    <property type="evidence" value="ECO:0007669"/>
    <property type="project" value="TreeGrafter"/>
</dbReference>
<dbReference type="GO" id="GO:0008017">
    <property type="term" value="F:microtubule binding"/>
    <property type="evidence" value="ECO:0007669"/>
    <property type="project" value="TreeGrafter"/>
</dbReference>
<feature type="region of interest" description="Disordered" evidence="18">
    <location>
        <begin position="1066"/>
        <end position="1109"/>
    </location>
</feature>
<evidence type="ECO:0000313" key="21">
    <source>
        <dbReference type="Proteomes" id="UP000694522"/>
    </source>
</evidence>
<feature type="compositionally biased region" description="Low complexity" evidence="18">
    <location>
        <begin position="668"/>
        <end position="687"/>
    </location>
</feature>
<dbReference type="InterPro" id="IPR021133">
    <property type="entry name" value="HEAT_type_2"/>
</dbReference>
<dbReference type="GO" id="GO:0005876">
    <property type="term" value="C:spindle microtubule"/>
    <property type="evidence" value="ECO:0007669"/>
    <property type="project" value="TreeGrafter"/>
</dbReference>
<feature type="region of interest" description="Disordered" evidence="18">
    <location>
        <begin position="543"/>
        <end position="739"/>
    </location>
</feature>
<dbReference type="SMART" id="SM01349">
    <property type="entry name" value="TOG"/>
    <property type="match status" value="4"/>
</dbReference>
<keyword evidence="15" id="KW-0131">Cell cycle</keyword>
<organism evidence="20 21">
    <name type="scientific">Amazona collaria</name>
    <name type="common">yellow-billed parrot</name>
    <dbReference type="NCBI Taxonomy" id="241587"/>
    <lineage>
        <taxon>Eukaryota</taxon>
        <taxon>Metazoa</taxon>
        <taxon>Chordata</taxon>
        <taxon>Craniata</taxon>
        <taxon>Vertebrata</taxon>
        <taxon>Euteleostomi</taxon>
        <taxon>Archelosauria</taxon>
        <taxon>Archosauria</taxon>
        <taxon>Dinosauria</taxon>
        <taxon>Saurischia</taxon>
        <taxon>Theropoda</taxon>
        <taxon>Coelurosauria</taxon>
        <taxon>Aves</taxon>
        <taxon>Neognathae</taxon>
        <taxon>Neoaves</taxon>
        <taxon>Telluraves</taxon>
        <taxon>Australaves</taxon>
        <taxon>Psittaciformes</taxon>
        <taxon>Psittacidae</taxon>
        <taxon>Amazona</taxon>
    </lineage>
</organism>
<feature type="compositionally biased region" description="Polar residues" evidence="18">
    <location>
        <begin position="645"/>
        <end position="657"/>
    </location>
</feature>
<dbReference type="InterPro" id="IPR034085">
    <property type="entry name" value="TOG"/>
</dbReference>
<evidence type="ECO:0000256" key="7">
    <source>
        <dbReference type="ARBA" id="ARBA00022490"/>
    </source>
</evidence>
<evidence type="ECO:0000256" key="6">
    <source>
        <dbReference type="ARBA" id="ARBA00022454"/>
    </source>
</evidence>
<evidence type="ECO:0000256" key="3">
    <source>
        <dbReference type="ARBA" id="ARBA00004601"/>
    </source>
</evidence>
<feature type="domain" description="TOG" evidence="19">
    <location>
        <begin position="1"/>
        <end position="232"/>
    </location>
</feature>
<keyword evidence="13" id="KW-0333">Golgi apparatus</keyword>
<dbReference type="PANTHER" id="PTHR21567:SF28">
    <property type="entry name" value="CLIP-ASSOCIATING PROTEIN 1"/>
    <property type="match status" value="1"/>
</dbReference>
<dbReference type="InterPro" id="IPR016024">
    <property type="entry name" value="ARM-type_fold"/>
</dbReference>
<feature type="region of interest" description="Disordered" evidence="18">
    <location>
        <begin position="234"/>
        <end position="294"/>
    </location>
</feature>
<dbReference type="GO" id="GO:0000776">
    <property type="term" value="C:kinetochore"/>
    <property type="evidence" value="ECO:0007669"/>
    <property type="project" value="UniProtKB-KW"/>
</dbReference>
<keyword evidence="21" id="KW-1185">Reference proteome</keyword>
<keyword evidence="8" id="KW-0132">Cell division</keyword>
<dbReference type="GO" id="GO:0040001">
    <property type="term" value="P:establishment of mitotic spindle localization"/>
    <property type="evidence" value="ECO:0007669"/>
    <property type="project" value="TreeGrafter"/>
</dbReference>
<dbReference type="Gene3D" id="1.25.10.10">
    <property type="entry name" value="Leucine-rich Repeat Variant"/>
    <property type="match status" value="4"/>
</dbReference>
<dbReference type="GO" id="GO:0051301">
    <property type="term" value="P:cell division"/>
    <property type="evidence" value="ECO:0007669"/>
    <property type="project" value="UniProtKB-KW"/>
</dbReference>
<feature type="compositionally biased region" description="Low complexity" evidence="18">
    <location>
        <begin position="1091"/>
        <end position="1100"/>
    </location>
</feature>
<evidence type="ECO:0000256" key="8">
    <source>
        <dbReference type="ARBA" id="ARBA00022618"/>
    </source>
</evidence>
<evidence type="ECO:0000256" key="16">
    <source>
        <dbReference type="ARBA" id="ARBA00023328"/>
    </source>
</evidence>
<feature type="compositionally biased region" description="Polar residues" evidence="18">
    <location>
        <begin position="571"/>
        <end position="597"/>
    </location>
</feature>
<dbReference type="InterPro" id="IPR024395">
    <property type="entry name" value="CLASP_N_dom"/>
</dbReference>